<evidence type="ECO:0000259" key="2">
    <source>
        <dbReference type="Pfam" id="PF03070"/>
    </source>
</evidence>
<sequence>MNALLIPPLPSSANGRFLLPWSREKWRPPLANFETLKARNTGEWKSYCEHAFVRALADGTLRQEAFRHYLKQDYLFLIQFARAWGLAVYKSRNLSEIRQGLASLKAIVDVEIGLHVSFCANWGIGEKDLETLPESRATMAYTRYVLDAGMSGDLLDLHVALAPCIVGYGDIARWIMEQPFTRLEGNPYRSWIEMYAGTEYQSLVKAEVDWLDNMLSRVDDARIDTLSGVFRGATRLEADFWQMGLDLA</sequence>
<dbReference type="PANTHER" id="PTHR43198:SF2">
    <property type="entry name" value="SI:CH1073-67J19.1-RELATED"/>
    <property type="match status" value="1"/>
</dbReference>
<comment type="catalytic activity">
    <reaction evidence="1">
        <text>4-amino-5-aminomethyl-2-methylpyrimidine + H2O = 4-amino-5-hydroxymethyl-2-methylpyrimidine + NH4(+)</text>
        <dbReference type="Rhea" id="RHEA:31799"/>
        <dbReference type="ChEBI" id="CHEBI:15377"/>
        <dbReference type="ChEBI" id="CHEBI:16892"/>
        <dbReference type="ChEBI" id="CHEBI:28938"/>
        <dbReference type="ChEBI" id="CHEBI:63416"/>
        <dbReference type="EC" id="3.5.99.2"/>
    </reaction>
</comment>
<comment type="function">
    <text evidence="1">Catalyzes an amino-pyrimidine hydrolysis reaction at the C5' of the pyrimidine moiety of thiamine compounds, a reaction that is part of a thiamine salvage pathway.</text>
</comment>
<keyword evidence="4" id="KW-1185">Reference proteome</keyword>
<reference evidence="3 4" key="1">
    <citation type="submission" date="2020-06" db="EMBL/GenBank/DDBJ databases">
        <title>Rhizobium sp.nov. isolated from the tomato plant.</title>
        <authorList>
            <person name="Thin K.K."/>
            <person name="Zhang X."/>
            <person name="He S."/>
        </authorList>
    </citation>
    <scope>NUCLEOTIDE SEQUENCE [LARGE SCALE GENOMIC DNA]</scope>
    <source>
        <strain evidence="3 4">DBTS2</strain>
    </source>
</reference>
<evidence type="ECO:0000256" key="1">
    <source>
        <dbReference type="RuleBase" id="RU363093"/>
    </source>
</evidence>
<dbReference type="PANTHER" id="PTHR43198">
    <property type="entry name" value="BIFUNCTIONAL TH2 PROTEIN"/>
    <property type="match status" value="1"/>
</dbReference>
<dbReference type="InterPro" id="IPR016084">
    <property type="entry name" value="Haem_Oase-like_multi-hlx"/>
</dbReference>
<dbReference type="InterPro" id="IPR004305">
    <property type="entry name" value="Thiaminase-2/PQQC"/>
</dbReference>
<evidence type="ECO:0000313" key="4">
    <source>
        <dbReference type="Proteomes" id="UP000659172"/>
    </source>
</evidence>
<feature type="domain" description="Thiaminase-2/PQQC" evidence="2">
    <location>
        <begin position="43"/>
        <end position="246"/>
    </location>
</feature>
<accession>A0ABX2Q867</accession>
<comment type="similarity">
    <text evidence="1">Belongs to the TenA family.</text>
</comment>
<comment type="catalytic activity">
    <reaction evidence="1">
        <text>thiamine + H2O = 5-(2-hydroxyethyl)-4-methylthiazole + 4-amino-5-hydroxymethyl-2-methylpyrimidine + H(+)</text>
        <dbReference type="Rhea" id="RHEA:17509"/>
        <dbReference type="ChEBI" id="CHEBI:15377"/>
        <dbReference type="ChEBI" id="CHEBI:15378"/>
        <dbReference type="ChEBI" id="CHEBI:16892"/>
        <dbReference type="ChEBI" id="CHEBI:17957"/>
        <dbReference type="ChEBI" id="CHEBI:18385"/>
        <dbReference type="EC" id="3.5.99.2"/>
    </reaction>
</comment>
<dbReference type="CDD" id="cd19367">
    <property type="entry name" value="TenA_C_ScTHI20-like"/>
    <property type="match status" value="1"/>
</dbReference>
<organism evidence="3 4">
    <name type="scientific">Mycoplana rhizolycopersici</name>
    <dbReference type="NCBI Taxonomy" id="2746702"/>
    <lineage>
        <taxon>Bacteria</taxon>
        <taxon>Pseudomonadati</taxon>
        <taxon>Pseudomonadota</taxon>
        <taxon>Alphaproteobacteria</taxon>
        <taxon>Hyphomicrobiales</taxon>
        <taxon>Rhizobiaceae</taxon>
        <taxon>Mycoplana</taxon>
    </lineage>
</organism>
<dbReference type="Pfam" id="PF03070">
    <property type="entry name" value="TENA_THI-4"/>
    <property type="match status" value="1"/>
</dbReference>
<evidence type="ECO:0000313" key="3">
    <source>
        <dbReference type="EMBL" id="NVP53900.1"/>
    </source>
</evidence>
<dbReference type="InterPro" id="IPR050967">
    <property type="entry name" value="Thiamine_Salvage_TenA"/>
</dbReference>
<dbReference type="NCBIfam" id="TIGR04306">
    <property type="entry name" value="salvage_TenA"/>
    <property type="match status" value="1"/>
</dbReference>
<dbReference type="Proteomes" id="UP000659172">
    <property type="component" value="Unassembled WGS sequence"/>
</dbReference>
<name>A0ABX2Q867_9HYPH</name>
<dbReference type="InterPro" id="IPR027574">
    <property type="entry name" value="Thiaminase_II"/>
</dbReference>
<dbReference type="EMBL" id="JABXYK010000001">
    <property type="protein sequence ID" value="NVP53900.1"/>
    <property type="molecule type" value="Genomic_DNA"/>
</dbReference>
<keyword evidence="1" id="KW-0378">Hydrolase</keyword>
<protein>
    <recommendedName>
        <fullName evidence="1">Aminopyrimidine aminohydrolase</fullName>
        <ecNumber evidence="1">3.5.99.2</ecNumber>
    </recommendedName>
</protein>
<proteinExistence type="inferred from homology"/>
<dbReference type="SUPFAM" id="SSF48613">
    <property type="entry name" value="Heme oxygenase-like"/>
    <property type="match status" value="1"/>
</dbReference>
<gene>
    <name evidence="3" type="primary">tenA</name>
    <name evidence="3" type="ORF">HV823_01405</name>
</gene>
<keyword evidence="1" id="KW-0784">Thiamine biosynthesis</keyword>
<comment type="pathway">
    <text evidence="1">Cofactor biosynthesis; thiamine diphosphate biosynthesis.</text>
</comment>
<dbReference type="Gene3D" id="1.20.910.10">
    <property type="entry name" value="Heme oxygenase-like"/>
    <property type="match status" value="1"/>
</dbReference>
<comment type="caution">
    <text evidence="3">The sequence shown here is derived from an EMBL/GenBank/DDBJ whole genome shotgun (WGS) entry which is preliminary data.</text>
</comment>
<dbReference type="EC" id="3.5.99.2" evidence="1"/>